<evidence type="ECO:0000256" key="8">
    <source>
        <dbReference type="ARBA" id="ARBA00033408"/>
    </source>
</evidence>
<comment type="similarity">
    <text evidence="2 9">Belongs to the RecN family.</text>
</comment>
<gene>
    <name evidence="11" type="ORF">AA977_06915</name>
</gene>
<dbReference type="GO" id="GO:0043590">
    <property type="term" value="C:bacterial nucleoid"/>
    <property type="evidence" value="ECO:0007669"/>
    <property type="project" value="TreeGrafter"/>
</dbReference>
<evidence type="ECO:0000256" key="1">
    <source>
        <dbReference type="ARBA" id="ARBA00003618"/>
    </source>
</evidence>
<evidence type="ECO:0000256" key="5">
    <source>
        <dbReference type="ARBA" id="ARBA00022763"/>
    </source>
</evidence>
<reference evidence="11 12" key="1">
    <citation type="submission" date="2014-04" db="EMBL/GenBank/DDBJ databases">
        <title>Detecting global and local adaptation in a worldwide sample of Helicobacter pylori genomes.</title>
        <authorList>
            <person name="Montano V."/>
            <person name="Didelot X."/>
            <person name="Foll M."/>
            <person name="Linz B."/>
            <person name="Reinhardt R."/>
            <person name="Suerbaum S."/>
            <person name="Moodley Y."/>
            <person name="Jensen J.D."/>
        </authorList>
    </citation>
    <scope>NUCLEOTIDE SEQUENCE [LARGE SCALE GENOMIC DNA]</scope>
    <source>
        <strain evidence="11 12">K26A1</strain>
    </source>
</reference>
<dbReference type="InterPro" id="IPR027417">
    <property type="entry name" value="P-loop_NTPase"/>
</dbReference>
<dbReference type="EMBL" id="CP011486">
    <property type="protein sequence ID" value="ANH48850.1"/>
    <property type="molecule type" value="Genomic_DNA"/>
</dbReference>
<comment type="function">
    <text evidence="1 9">May be involved in recombinational repair of damaged DNA.</text>
</comment>
<dbReference type="InterPro" id="IPR004604">
    <property type="entry name" value="DNA_recomb/repair_RecN"/>
</dbReference>
<evidence type="ECO:0000256" key="6">
    <source>
        <dbReference type="ARBA" id="ARBA00022840"/>
    </source>
</evidence>
<dbReference type="Gene3D" id="3.40.50.300">
    <property type="entry name" value="P-loop containing nucleotide triphosphate hydrolases"/>
    <property type="match status" value="2"/>
</dbReference>
<dbReference type="PANTHER" id="PTHR11059:SF0">
    <property type="entry name" value="DNA REPAIR PROTEIN RECN"/>
    <property type="match status" value="1"/>
</dbReference>
<evidence type="ECO:0000313" key="11">
    <source>
        <dbReference type="EMBL" id="ANH48850.1"/>
    </source>
</evidence>
<keyword evidence="10" id="KW-0175">Coiled coil</keyword>
<organism evidence="11 12">
    <name type="scientific">Helicobacter pylori</name>
    <name type="common">Campylobacter pylori</name>
    <dbReference type="NCBI Taxonomy" id="210"/>
    <lineage>
        <taxon>Bacteria</taxon>
        <taxon>Pseudomonadati</taxon>
        <taxon>Campylobacterota</taxon>
        <taxon>Epsilonproteobacteria</taxon>
        <taxon>Campylobacterales</taxon>
        <taxon>Helicobacteraceae</taxon>
        <taxon>Helicobacter</taxon>
    </lineage>
</organism>
<dbReference type="PATRIC" id="fig|210.2441.peg.1424"/>
<dbReference type="Proteomes" id="UP000078062">
    <property type="component" value="Chromosome"/>
</dbReference>
<keyword evidence="5 9" id="KW-0227">DNA damage</keyword>
<keyword evidence="6" id="KW-0067">ATP-binding</keyword>
<feature type="coiled-coil region" evidence="10">
    <location>
        <begin position="257"/>
        <end position="357"/>
    </location>
</feature>
<dbReference type="SUPFAM" id="SSF52540">
    <property type="entry name" value="P-loop containing nucleoside triphosphate hydrolases"/>
    <property type="match status" value="1"/>
</dbReference>
<feature type="coiled-coil region" evidence="10">
    <location>
        <begin position="165"/>
        <end position="226"/>
    </location>
</feature>
<dbReference type="GO" id="GO:0006302">
    <property type="term" value="P:double-strand break repair"/>
    <property type="evidence" value="ECO:0007669"/>
    <property type="project" value="InterPro"/>
</dbReference>
<dbReference type="GO" id="GO:0009432">
    <property type="term" value="P:SOS response"/>
    <property type="evidence" value="ECO:0007669"/>
    <property type="project" value="TreeGrafter"/>
</dbReference>
<proteinExistence type="inferred from homology"/>
<accession>A0A1A9HFT3</accession>
<protein>
    <recommendedName>
        <fullName evidence="3 9">DNA repair protein RecN</fullName>
    </recommendedName>
    <alternativeName>
        <fullName evidence="8 9">Recombination protein N</fullName>
    </alternativeName>
</protein>
<dbReference type="AlphaFoldDB" id="A0A1A9HFT3"/>
<dbReference type="RefSeq" id="WP_064435067.1">
    <property type="nucleotide sequence ID" value="NZ_CP011486.1"/>
</dbReference>
<evidence type="ECO:0000256" key="3">
    <source>
        <dbReference type="ARBA" id="ARBA00021315"/>
    </source>
</evidence>
<dbReference type="GO" id="GO:0006310">
    <property type="term" value="P:DNA recombination"/>
    <property type="evidence" value="ECO:0007669"/>
    <property type="project" value="InterPro"/>
</dbReference>
<dbReference type="PANTHER" id="PTHR11059">
    <property type="entry name" value="DNA REPAIR PROTEIN RECN"/>
    <property type="match status" value="1"/>
</dbReference>
<evidence type="ECO:0000256" key="7">
    <source>
        <dbReference type="ARBA" id="ARBA00023204"/>
    </source>
</evidence>
<dbReference type="GO" id="GO:0016887">
    <property type="term" value="F:ATP hydrolysis activity"/>
    <property type="evidence" value="ECO:0007669"/>
    <property type="project" value="InterPro"/>
</dbReference>
<evidence type="ECO:0000313" key="12">
    <source>
        <dbReference type="Proteomes" id="UP000078062"/>
    </source>
</evidence>
<dbReference type="GO" id="GO:0005524">
    <property type="term" value="F:ATP binding"/>
    <property type="evidence" value="ECO:0007669"/>
    <property type="project" value="UniProtKB-KW"/>
</dbReference>
<dbReference type="PIRSF" id="PIRSF003128">
    <property type="entry name" value="RecN"/>
    <property type="match status" value="1"/>
</dbReference>
<evidence type="ECO:0000256" key="10">
    <source>
        <dbReference type="SAM" id="Coils"/>
    </source>
</evidence>
<evidence type="ECO:0000256" key="4">
    <source>
        <dbReference type="ARBA" id="ARBA00022741"/>
    </source>
</evidence>
<name>A0A1A9HFT3_HELPX</name>
<keyword evidence="4" id="KW-0547">Nucleotide-binding</keyword>
<sequence>MQDFNNAQINNAQITRLRVFQNAVFEKLDLEFKDGLSAISGASGVGKSVLIASLLGAFGLKESNALNIEVELIAPFLDTEEYGIFREDHHEPLVISVIKKEKTRYFLNQTSLSKNTLKALLKGLIKRLSNDRFSQNELNEILMLSLLDGYIQNENIAFSPLLDALEKKFTYLERLEKEMRSLEDKKRFQKDLEERLNFEKMKLERLDLEEGEYERLLEQKKLLSSKEKLNDKIALALDVLENTHKITHALESVGHSAEFLKSALMEASALLEKEQAKLEECERLDIEKVLEKLGIISGIIKDYGSITHAKERLNHIKNELHNLEEIDNHCETHHKEIERLKAECLKLCEEISVFRKEHLAGFNALLSAKAKDLLLKSPSLVLEEAPMNSKGAQKLILNLQNSQLETLSSGEYSRLRLAFMLLEMEFLKDFKGVLVLDEMDSNLSGEESLAVSKALETLSSHSQIFAISHQVHIPAVAKNHILIFKENHKSLAKTLNNEERVLEIARMIGGSENIESAISFAKEKLKAQE</sequence>
<evidence type="ECO:0000256" key="2">
    <source>
        <dbReference type="ARBA" id="ARBA00009441"/>
    </source>
</evidence>
<evidence type="ECO:0000256" key="9">
    <source>
        <dbReference type="PIRNR" id="PIRNR003128"/>
    </source>
</evidence>
<keyword evidence="7 9" id="KW-0234">DNA repair</keyword>